<proteinExistence type="predicted"/>
<dbReference type="Proteomes" id="UP000277204">
    <property type="component" value="Unassembled WGS sequence"/>
</dbReference>
<evidence type="ECO:0000313" key="3">
    <source>
        <dbReference type="EMBL" id="VDP51085.1"/>
    </source>
</evidence>
<reference evidence="3 4" key="1">
    <citation type="submission" date="2018-11" db="EMBL/GenBank/DDBJ databases">
        <authorList>
            <consortium name="Pathogen Informatics"/>
        </authorList>
    </citation>
    <scope>NUCLEOTIDE SEQUENCE [LARGE SCALE GENOMIC DNA]</scope>
    <source>
        <strain evidence="3 4">Zambia</strain>
    </source>
</reference>
<sequence length="74" mass="8502">MKTSVSEGRHRIQWIAWMQIDYLDFTDDLASLSHLQQQIQVKTAKVVSVSTATGLNIHMRKSNILKYKAKTNQV</sequence>
<evidence type="ECO:0000313" key="1">
    <source>
        <dbReference type="EMBL" id="VDP02688.1"/>
    </source>
</evidence>
<protein>
    <recommendedName>
        <fullName evidence="5">Reverse transcriptase domain-containing protein</fullName>
    </recommendedName>
</protein>
<organism evidence="3 4">
    <name type="scientific">Schistosoma margrebowiei</name>
    <dbReference type="NCBI Taxonomy" id="48269"/>
    <lineage>
        <taxon>Eukaryota</taxon>
        <taxon>Metazoa</taxon>
        <taxon>Spiralia</taxon>
        <taxon>Lophotrochozoa</taxon>
        <taxon>Platyhelminthes</taxon>
        <taxon>Trematoda</taxon>
        <taxon>Digenea</taxon>
        <taxon>Strigeidida</taxon>
        <taxon>Schistosomatoidea</taxon>
        <taxon>Schistosomatidae</taxon>
        <taxon>Schistosoma</taxon>
    </lineage>
</organism>
<evidence type="ECO:0008006" key="5">
    <source>
        <dbReference type="Google" id="ProtNLM"/>
    </source>
</evidence>
<keyword evidence="4" id="KW-1185">Reference proteome</keyword>
<accession>A0A183MA08</accession>
<name>A0A183MA08_9TREM</name>
<dbReference type="EMBL" id="UZAI01008665">
    <property type="protein sequence ID" value="VDP02688.1"/>
    <property type="molecule type" value="Genomic_DNA"/>
</dbReference>
<evidence type="ECO:0000313" key="4">
    <source>
        <dbReference type="Proteomes" id="UP000277204"/>
    </source>
</evidence>
<dbReference type="EMBL" id="UZAI01020360">
    <property type="protein sequence ID" value="VDP51084.1"/>
    <property type="molecule type" value="Genomic_DNA"/>
</dbReference>
<dbReference type="AlphaFoldDB" id="A0A183MA08"/>
<evidence type="ECO:0000313" key="2">
    <source>
        <dbReference type="EMBL" id="VDP51084.1"/>
    </source>
</evidence>
<gene>
    <name evidence="1" type="ORF">SMRZ_LOCUS12885</name>
    <name evidence="2" type="ORF">SMRZ_LOCUS24390</name>
    <name evidence="3" type="ORF">SMRZ_LOCUS24391</name>
</gene>
<dbReference type="EMBL" id="UZAI01020360">
    <property type="protein sequence ID" value="VDP51085.1"/>
    <property type="molecule type" value="Genomic_DNA"/>
</dbReference>